<protein>
    <submittedName>
        <fullName evidence="2">Uncharacterized protein</fullName>
    </submittedName>
</protein>
<dbReference type="AlphaFoldDB" id="A0A0D0AGU9"/>
<feature type="region of interest" description="Disordered" evidence="1">
    <location>
        <begin position="1"/>
        <end position="24"/>
    </location>
</feature>
<feature type="compositionally biased region" description="Basic and acidic residues" evidence="1">
    <location>
        <begin position="13"/>
        <end position="22"/>
    </location>
</feature>
<dbReference type="InParanoid" id="A0A0D0AGU9"/>
<evidence type="ECO:0000256" key="1">
    <source>
        <dbReference type="SAM" id="MobiDB-lite"/>
    </source>
</evidence>
<evidence type="ECO:0000313" key="2">
    <source>
        <dbReference type="EMBL" id="KIK40991.1"/>
    </source>
</evidence>
<sequence length="64" mass="7336">MYAAKGTHPQSRHWPESNDRSTGDVYSEIDLGLVIWKRTTNPYVTIDLVSSKCWAQRSLVTQKL</sequence>
<evidence type="ECO:0000313" key="3">
    <source>
        <dbReference type="Proteomes" id="UP000054485"/>
    </source>
</evidence>
<accession>A0A0D0AGU9</accession>
<dbReference type="HOGENOM" id="CLU_2869132_0_0_1"/>
<dbReference type="EMBL" id="KN835283">
    <property type="protein sequence ID" value="KIK40991.1"/>
    <property type="molecule type" value="Genomic_DNA"/>
</dbReference>
<keyword evidence="3" id="KW-1185">Reference proteome</keyword>
<reference evidence="3" key="2">
    <citation type="submission" date="2015-01" db="EMBL/GenBank/DDBJ databases">
        <title>Evolutionary Origins and Diversification of the Mycorrhizal Mutualists.</title>
        <authorList>
            <consortium name="DOE Joint Genome Institute"/>
            <consortium name="Mycorrhizal Genomics Consortium"/>
            <person name="Kohler A."/>
            <person name="Kuo A."/>
            <person name="Nagy L.G."/>
            <person name="Floudas D."/>
            <person name="Copeland A."/>
            <person name="Barry K.W."/>
            <person name="Cichocki N."/>
            <person name="Veneault-Fourrey C."/>
            <person name="LaButti K."/>
            <person name="Lindquist E.A."/>
            <person name="Lipzen A."/>
            <person name="Lundell T."/>
            <person name="Morin E."/>
            <person name="Murat C."/>
            <person name="Riley R."/>
            <person name="Ohm R."/>
            <person name="Sun H."/>
            <person name="Tunlid A."/>
            <person name="Henrissat B."/>
            <person name="Grigoriev I.V."/>
            <person name="Hibbett D.S."/>
            <person name="Martin F."/>
        </authorList>
    </citation>
    <scope>NUCLEOTIDE SEQUENCE [LARGE SCALE GENOMIC DNA]</scope>
    <source>
        <strain evidence="3">UH-Slu-Lm8-n1</strain>
    </source>
</reference>
<reference evidence="2 3" key="1">
    <citation type="submission" date="2014-04" db="EMBL/GenBank/DDBJ databases">
        <authorList>
            <consortium name="DOE Joint Genome Institute"/>
            <person name="Kuo A."/>
            <person name="Ruytinx J."/>
            <person name="Rineau F."/>
            <person name="Colpaert J."/>
            <person name="Kohler A."/>
            <person name="Nagy L.G."/>
            <person name="Floudas D."/>
            <person name="Copeland A."/>
            <person name="Barry K.W."/>
            <person name="Cichocki N."/>
            <person name="Veneault-Fourrey C."/>
            <person name="LaButti K."/>
            <person name="Lindquist E.A."/>
            <person name="Lipzen A."/>
            <person name="Lundell T."/>
            <person name="Morin E."/>
            <person name="Murat C."/>
            <person name="Sun H."/>
            <person name="Tunlid A."/>
            <person name="Henrissat B."/>
            <person name="Grigoriev I.V."/>
            <person name="Hibbett D.S."/>
            <person name="Martin F."/>
            <person name="Nordberg H.P."/>
            <person name="Cantor M.N."/>
            <person name="Hua S.X."/>
        </authorList>
    </citation>
    <scope>NUCLEOTIDE SEQUENCE [LARGE SCALE GENOMIC DNA]</scope>
    <source>
        <strain evidence="2 3">UH-Slu-Lm8-n1</strain>
    </source>
</reference>
<name>A0A0D0AGU9_9AGAM</name>
<organism evidence="2 3">
    <name type="scientific">Suillus luteus UH-Slu-Lm8-n1</name>
    <dbReference type="NCBI Taxonomy" id="930992"/>
    <lineage>
        <taxon>Eukaryota</taxon>
        <taxon>Fungi</taxon>
        <taxon>Dikarya</taxon>
        <taxon>Basidiomycota</taxon>
        <taxon>Agaricomycotina</taxon>
        <taxon>Agaricomycetes</taxon>
        <taxon>Agaricomycetidae</taxon>
        <taxon>Boletales</taxon>
        <taxon>Suillineae</taxon>
        <taxon>Suillaceae</taxon>
        <taxon>Suillus</taxon>
    </lineage>
</organism>
<proteinExistence type="predicted"/>
<dbReference type="Proteomes" id="UP000054485">
    <property type="component" value="Unassembled WGS sequence"/>
</dbReference>
<gene>
    <name evidence="2" type="ORF">CY34DRAFT_806591</name>
</gene>